<gene>
    <name evidence="3" type="primary">cbbS</name>
    <name evidence="5" type="ORF">SAMN05444123_10798</name>
</gene>
<keyword evidence="2 3" id="KW-0120">Carbon dioxide fixation</keyword>
<keyword evidence="1 3" id="KW-0113">Calvin cycle</keyword>
<comment type="miscellaneous">
    <text evidence="3">The basic functional RuBisCO is composed of a large chain homodimer in a 'head-to-tail' conformation. In form I RuBisCO this homodimer is arranged in a barrel-like tetramer with the small subunits forming a tetrameric 'cap' on each end of the 'barrel'.</text>
</comment>
<sequence>MTTPIKDYQSRISDPNSRKLGTFSYLPPMDAEQLRKQINYIVNQGWTAAIEHTEPSHATGYYWYMWKLPMFGETDVDRVLTEIEACRAANPNHHVRLIGYDNVVQTQGTSMLVYRAPIEV</sequence>
<comment type="similarity">
    <text evidence="3">Belongs to the RuBisCO small chain family.</text>
</comment>
<dbReference type="InterPro" id="IPR024681">
    <property type="entry name" value="RuBisCO_ssu"/>
</dbReference>
<evidence type="ECO:0000313" key="6">
    <source>
        <dbReference type="Proteomes" id="UP000199615"/>
    </source>
</evidence>
<dbReference type="Gene3D" id="3.30.190.10">
    <property type="entry name" value="Ribulose bisphosphate carboxylase, small subunit"/>
    <property type="match status" value="1"/>
</dbReference>
<comment type="function">
    <text evidence="3">RuBisCO catalyzes two reactions: the carboxylation of D-ribulose 1,5-bisphosphate, the primary event in carbon dioxide fixation, as well as the oxidative fragmentation of the pentose substrate. Both reactions occur simultaneously and in competition at the same active site. Although the small subunit is not catalytic it is essential for maximal activity.</text>
</comment>
<protein>
    <recommendedName>
        <fullName evidence="3">Ribulose bisphosphate carboxylase small subunit</fullName>
        <shortName evidence="3">RuBisCO small subunit</shortName>
    </recommendedName>
</protein>
<evidence type="ECO:0000259" key="4">
    <source>
        <dbReference type="SMART" id="SM00961"/>
    </source>
</evidence>
<dbReference type="RefSeq" id="WP_011501969.1">
    <property type="nucleotide sequence ID" value="NZ_FODT01000007.1"/>
</dbReference>
<organism evidence="5 6">
    <name type="scientific">Rhodopseudomonas pseudopalustris</name>
    <dbReference type="NCBI Taxonomy" id="1513892"/>
    <lineage>
        <taxon>Bacteria</taxon>
        <taxon>Pseudomonadati</taxon>
        <taxon>Pseudomonadota</taxon>
        <taxon>Alphaproteobacteria</taxon>
        <taxon>Hyphomicrobiales</taxon>
        <taxon>Nitrobacteraceae</taxon>
        <taxon>Rhodopseudomonas</taxon>
    </lineage>
</organism>
<dbReference type="PANTHER" id="PTHR31262">
    <property type="entry name" value="RIBULOSE BISPHOSPHATE CARBOXYLASE SMALL CHAIN 1, CHLOROPLASTIC"/>
    <property type="match status" value="1"/>
</dbReference>
<evidence type="ECO:0000313" key="5">
    <source>
        <dbReference type="EMBL" id="SEP03448.1"/>
    </source>
</evidence>
<dbReference type="EMBL" id="FODT01000007">
    <property type="protein sequence ID" value="SEP03448.1"/>
    <property type="molecule type" value="Genomic_DNA"/>
</dbReference>
<keyword evidence="6" id="KW-1185">Reference proteome</keyword>
<evidence type="ECO:0000256" key="3">
    <source>
        <dbReference type="HAMAP-Rule" id="MF_00859"/>
    </source>
</evidence>
<dbReference type="SMART" id="SM00961">
    <property type="entry name" value="RuBisCO_small"/>
    <property type="match status" value="1"/>
</dbReference>
<dbReference type="AlphaFoldDB" id="A0A1H8ULG5"/>
<dbReference type="SUPFAM" id="SSF55239">
    <property type="entry name" value="RuBisCO, small subunit"/>
    <property type="match status" value="1"/>
</dbReference>
<dbReference type="HAMAP" id="MF_00859">
    <property type="entry name" value="RuBisCO_S_bact"/>
    <property type="match status" value="1"/>
</dbReference>
<dbReference type="InterPro" id="IPR036385">
    <property type="entry name" value="RuBisCO_ssu_sf"/>
</dbReference>
<dbReference type="OrthoDB" id="9788955at2"/>
<reference evidence="6" key="1">
    <citation type="submission" date="2016-10" db="EMBL/GenBank/DDBJ databases">
        <authorList>
            <person name="Varghese N."/>
            <person name="Submissions S."/>
        </authorList>
    </citation>
    <scope>NUCLEOTIDE SEQUENCE [LARGE SCALE GENOMIC DNA]</scope>
    <source>
        <strain evidence="6">DSM 123</strain>
    </source>
</reference>
<dbReference type="Pfam" id="PF00101">
    <property type="entry name" value="RuBisCO_small"/>
    <property type="match status" value="1"/>
</dbReference>
<feature type="domain" description="Ribulose bisphosphate carboxylase small subunit" evidence="4">
    <location>
        <begin position="19"/>
        <end position="116"/>
    </location>
</feature>
<dbReference type="GO" id="GO:0016984">
    <property type="term" value="F:ribulose-bisphosphate carboxylase activity"/>
    <property type="evidence" value="ECO:0007669"/>
    <property type="project" value="UniProtKB-UniRule"/>
</dbReference>
<proteinExistence type="inferred from homology"/>
<dbReference type="Proteomes" id="UP000199615">
    <property type="component" value="Unassembled WGS sequence"/>
</dbReference>
<dbReference type="InterPro" id="IPR000894">
    <property type="entry name" value="RuBisCO_ssu_dom"/>
</dbReference>
<dbReference type="GO" id="GO:0019253">
    <property type="term" value="P:reductive pentose-phosphate cycle"/>
    <property type="evidence" value="ECO:0007669"/>
    <property type="project" value="UniProtKB-UniRule"/>
</dbReference>
<comment type="subunit">
    <text evidence="3">Heterohexadecamer of 8 large and 8 small subunits.</text>
</comment>
<name>A0A1H8ULG5_9BRAD</name>
<dbReference type="CDD" id="cd03527">
    <property type="entry name" value="RuBisCO_small"/>
    <property type="match status" value="1"/>
</dbReference>
<accession>A0A1H8ULG5</accession>
<evidence type="ECO:0000256" key="2">
    <source>
        <dbReference type="ARBA" id="ARBA00023300"/>
    </source>
</evidence>
<evidence type="ECO:0000256" key="1">
    <source>
        <dbReference type="ARBA" id="ARBA00022567"/>
    </source>
</evidence>